<keyword evidence="4" id="KW-1185">Reference proteome</keyword>
<dbReference type="Proteomes" id="UP000478546">
    <property type="component" value="Unassembled WGS sequence"/>
</dbReference>
<name>A0A6B2H2H8_9BACT</name>
<proteinExistence type="predicted"/>
<evidence type="ECO:0000313" key="3">
    <source>
        <dbReference type="EMBL" id="NDK57315.1"/>
    </source>
</evidence>
<evidence type="ECO:0000313" key="4">
    <source>
        <dbReference type="Proteomes" id="UP000478546"/>
    </source>
</evidence>
<feature type="coiled-coil region" evidence="1">
    <location>
        <begin position="137"/>
        <end position="192"/>
    </location>
</feature>
<feature type="transmembrane region" description="Helical" evidence="2">
    <location>
        <begin position="59"/>
        <end position="79"/>
    </location>
</feature>
<sequence>MNDRLKDFVSEHRDDFDVYEPRTELWQEICQEISAKPKETTKVIKFSFGDSFSFSGDMLFMRVAAAIILLLGCGLTLWVTKQNTAEGNYTIAAANQPAINNIAPELVEVEAYYTSQLKDKREELSAYDMKVLGLDEKKDIDREIARLDSSYLQLKQQLLTTPNTEKVMNAMIQNLQIRIEVLNRQLEVLQKIEKLQKQPTTEEPLSDETNV</sequence>
<organism evidence="3 4">
    <name type="scientific">Pontibacter fetidus</name>
    <dbReference type="NCBI Taxonomy" id="2700082"/>
    <lineage>
        <taxon>Bacteria</taxon>
        <taxon>Pseudomonadati</taxon>
        <taxon>Bacteroidota</taxon>
        <taxon>Cytophagia</taxon>
        <taxon>Cytophagales</taxon>
        <taxon>Hymenobacteraceae</taxon>
        <taxon>Pontibacter</taxon>
    </lineage>
</organism>
<protein>
    <recommendedName>
        <fullName evidence="5">Anti-sigma factor</fullName>
    </recommendedName>
</protein>
<dbReference type="RefSeq" id="WP_162347376.1">
    <property type="nucleotide sequence ID" value="NZ_JAAEAA010000024.1"/>
</dbReference>
<evidence type="ECO:0008006" key="5">
    <source>
        <dbReference type="Google" id="ProtNLM"/>
    </source>
</evidence>
<gene>
    <name evidence="3" type="ORF">GWO68_15435</name>
</gene>
<dbReference type="AlphaFoldDB" id="A0A6B2H2H8"/>
<accession>A0A6B2H2H8</accession>
<keyword evidence="1" id="KW-0175">Coiled coil</keyword>
<keyword evidence="2" id="KW-0812">Transmembrane</keyword>
<evidence type="ECO:0000256" key="2">
    <source>
        <dbReference type="SAM" id="Phobius"/>
    </source>
</evidence>
<evidence type="ECO:0000256" key="1">
    <source>
        <dbReference type="SAM" id="Coils"/>
    </source>
</evidence>
<keyword evidence="2" id="KW-0472">Membrane</keyword>
<keyword evidence="2" id="KW-1133">Transmembrane helix</keyword>
<dbReference type="EMBL" id="JAAEAA010000024">
    <property type="protein sequence ID" value="NDK57315.1"/>
    <property type="molecule type" value="Genomic_DNA"/>
</dbReference>
<comment type="caution">
    <text evidence="3">The sequence shown here is derived from an EMBL/GenBank/DDBJ whole genome shotgun (WGS) entry which is preliminary data.</text>
</comment>
<reference evidence="3 4" key="1">
    <citation type="submission" date="2020-01" db="EMBL/GenBank/DDBJ databases">
        <authorList>
            <person name="Kim M.K."/>
        </authorList>
    </citation>
    <scope>NUCLEOTIDE SEQUENCE [LARGE SCALE GENOMIC DNA]</scope>
    <source>
        <strain evidence="3 4">BT213</strain>
    </source>
</reference>